<evidence type="ECO:0000313" key="1">
    <source>
        <dbReference type="EMBL" id="PRP97530.1"/>
    </source>
</evidence>
<comment type="caution">
    <text evidence="1">The sequence shown here is derived from an EMBL/GenBank/DDBJ whole genome shotgun (WGS) entry which is preliminary data.</text>
</comment>
<dbReference type="RefSeq" id="WP_106392682.1">
    <property type="nucleotide sequence ID" value="NZ_PVNK01000153.1"/>
</dbReference>
<dbReference type="AlphaFoldDB" id="A0A2S9XXS4"/>
<organism evidence="1 2">
    <name type="scientific">Enhygromyxa salina</name>
    <dbReference type="NCBI Taxonomy" id="215803"/>
    <lineage>
        <taxon>Bacteria</taxon>
        <taxon>Pseudomonadati</taxon>
        <taxon>Myxococcota</taxon>
        <taxon>Polyangia</taxon>
        <taxon>Nannocystales</taxon>
        <taxon>Nannocystaceae</taxon>
        <taxon>Enhygromyxa</taxon>
    </lineage>
</organism>
<accession>A0A2S9XXS4</accession>
<name>A0A2S9XXS4_9BACT</name>
<proteinExistence type="predicted"/>
<keyword evidence="2" id="KW-1185">Reference proteome</keyword>
<evidence type="ECO:0000313" key="2">
    <source>
        <dbReference type="Proteomes" id="UP000237968"/>
    </source>
</evidence>
<gene>
    <name evidence="1" type="ORF">ENSA5_33270</name>
</gene>
<protein>
    <submittedName>
        <fullName evidence="1">Uncharacterized protein</fullName>
    </submittedName>
</protein>
<dbReference type="Proteomes" id="UP000237968">
    <property type="component" value="Unassembled WGS sequence"/>
</dbReference>
<sequence>MSDETHRFRLWLGVAIGLALVLDTDERVQVLEGHFERAFERLGRDPEDRAALDEARETLSLLRTELWVDEGGRRRHGLLERRLEQLTGE</sequence>
<reference evidence="1 2" key="1">
    <citation type="submission" date="2018-03" db="EMBL/GenBank/DDBJ databases">
        <title>Draft Genome Sequences of the Obligatory Marine Myxobacteria Enhygromyxa salina SWB005.</title>
        <authorList>
            <person name="Poehlein A."/>
            <person name="Moghaddam J.A."/>
            <person name="Harms H."/>
            <person name="Alanjari M."/>
            <person name="Koenig G.M."/>
            <person name="Daniel R."/>
            <person name="Schaeberle T.F."/>
        </authorList>
    </citation>
    <scope>NUCLEOTIDE SEQUENCE [LARGE SCALE GENOMIC DNA]</scope>
    <source>
        <strain evidence="1 2">SWB005</strain>
    </source>
</reference>
<dbReference type="EMBL" id="PVNK01000153">
    <property type="protein sequence ID" value="PRP97530.1"/>
    <property type="molecule type" value="Genomic_DNA"/>
</dbReference>